<evidence type="ECO:0000313" key="2">
    <source>
        <dbReference type="EMBL" id="GGA08013.1"/>
    </source>
</evidence>
<organism evidence="2 3">
    <name type="scientific">Sediminivirga luteola</name>
    <dbReference type="NCBI Taxonomy" id="1774748"/>
    <lineage>
        <taxon>Bacteria</taxon>
        <taxon>Bacillati</taxon>
        <taxon>Actinomycetota</taxon>
        <taxon>Actinomycetes</taxon>
        <taxon>Micrococcales</taxon>
        <taxon>Brevibacteriaceae</taxon>
        <taxon>Sediminivirga</taxon>
    </lineage>
</organism>
<sequence length="205" mass="22043">MAHLDGPGSGREAPESLRYRRRMNARTRTVLHLLAATGSIGIAGLVAWAWLSPQIRLDTALTLTVFLVPWVVIGGPYLMHLAASARSERHAQELWRDHGRRARRFAGTVTDRDVRTTDEGQVSLFRVRVTGLPAAVFPGGEVAAAWRPFPRAGDYLLQSQVPGAGAPARVWRVPGLPDSPVVVELTDPTVVTPAPGGGEVVHGGD</sequence>
<feature type="transmembrane region" description="Helical" evidence="1">
    <location>
        <begin position="57"/>
        <end position="79"/>
    </location>
</feature>
<name>A0A8J2XJN5_9MICO</name>
<reference evidence="2" key="2">
    <citation type="submission" date="2020-09" db="EMBL/GenBank/DDBJ databases">
        <authorList>
            <person name="Sun Q."/>
            <person name="Zhou Y."/>
        </authorList>
    </citation>
    <scope>NUCLEOTIDE SEQUENCE</scope>
    <source>
        <strain evidence="2">CGMCC 1.12785</strain>
    </source>
</reference>
<reference evidence="2" key="1">
    <citation type="journal article" date="2014" name="Int. J. Syst. Evol. Microbiol.">
        <title>Complete genome sequence of Corynebacterium casei LMG S-19264T (=DSM 44701T), isolated from a smear-ripened cheese.</title>
        <authorList>
            <consortium name="US DOE Joint Genome Institute (JGI-PGF)"/>
            <person name="Walter F."/>
            <person name="Albersmeier A."/>
            <person name="Kalinowski J."/>
            <person name="Ruckert C."/>
        </authorList>
    </citation>
    <scope>NUCLEOTIDE SEQUENCE</scope>
    <source>
        <strain evidence="2">CGMCC 1.12785</strain>
    </source>
</reference>
<gene>
    <name evidence="2" type="ORF">GCM10011333_08530</name>
</gene>
<protein>
    <submittedName>
        <fullName evidence="2">Uncharacterized protein</fullName>
    </submittedName>
</protein>
<proteinExistence type="predicted"/>
<keyword evidence="1" id="KW-0812">Transmembrane</keyword>
<dbReference type="AlphaFoldDB" id="A0A8J2XJN5"/>
<keyword evidence="3" id="KW-1185">Reference proteome</keyword>
<evidence type="ECO:0000256" key="1">
    <source>
        <dbReference type="SAM" id="Phobius"/>
    </source>
</evidence>
<accession>A0A8J2XJN5</accession>
<feature type="transmembrane region" description="Helical" evidence="1">
    <location>
        <begin position="30"/>
        <end position="51"/>
    </location>
</feature>
<keyword evidence="1" id="KW-0472">Membrane</keyword>
<evidence type="ECO:0000313" key="3">
    <source>
        <dbReference type="Proteomes" id="UP000616114"/>
    </source>
</evidence>
<dbReference type="Proteomes" id="UP000616114">
    <property type="component" value="Unassembled WGS sequence"/>
</dbReference>
<keyword evidence="1" id="KW-1133">Transmembrane helix</keyword>
<dbReference type="EMBL" id="BMFY01000003">
    <property type="protein sequence ID" value="GGA08013.1"/>
    <property type="molecule type" value="Genomic_DNA"/>
</dbReference>
<comment type="caution">
    <text evidence="2">The sequence shown here is derived from an EMBL/GenBank/DDBJ whole genome shotgun (WGS) entry which is preliminary data.</text>
</comment>